<proteinExistence type="predicted"/>
<feature type="domain" description="Luciferase" evidence="1">
    <location>
        <begin position="2"/>
        <end position="43"/>
    </location>
</feature>
<evidence type="ECO:0000259" key="1">
    <source>
        <dbReference type="Pfam" id="PF17648"/>
    </source>
</evidence>
<evidence type="ECO:0000313" key="2">
    <source>
        <dbReference type="EMBL" id="GAA3689446.1"/>
    </source>
</evidence>
<name>A0ABP7CIC5_9ACTN</name>
<dbReference type="InterPro" id="IPR040841">
    <property type="entry name" value="Luciferase_dom"/>
</dbReference>
<evidence type="ECO:0000313" key="3">
    <source>
        <dbReference type="Proteomes" id="UP001500902"/>
    </source>
</evidence>
<dbReference type="Pfam" id="PF17648">
    <property type="entry name" value="Luciferase"/>
    <property type="match status" value="1"/>
</dbReference>
<dbReference type="Proteomes" id="UP001500902">
    <property type="component" value="Unassembled WGS sequence"/>
</dbReference>
<organism evidence="2 3">
    <name type="scientific">Nonomuraea antimicrobica</name>
    <dbReference type="NCBI Taxonomy" id="561173"/>
    <lineage>
        <taxon>Bacteria</taxon>
        <taxon>Bacillati</taxon>
        <taxon>Actinomycetota</taxon>
        <taxon>Actinomycetes</taxon>
        <taxon>Streptosporangiales</taxon>
        <taxon>Streptosporangiaceae</taxon>
        <taxon>Nonomuraea</taxon>
    </lineage>
</organism>
<sequence>METGWAEPHPLVHEGRCPPTLVMLYGPRDEDELAVVWELVRRSHAFASGKIL</sequence>
<protein>
    <recommendedName>
        <fullName evidence="1">Luciferase domain-containing protein</fullName>
    </recommendedName>
</protein>
<dbReference type="EMBL" id="BAAAZP010000112">
    <property type="protein sequence ID" value="GAA3689446.1"/>
    <property type="molecule type" value="Genomic_DNA"/>
</dbReference>
<comment type="caution">
    <text evidence="2">The sequence shown here is derived from an EMBL/GenBank/DDBJ whole genome shotgun (WGS) entry which is preliminary data.</text>
</comment>
<reference evidence="3" key="1">
    <citation type="journal article" date="2019" name="Int. J. Syst. Evol. Microbiol.">
        <title>The Global Catalogue of Microorganisms (GCM) 10K type strain sequencing project: providing services to taxonomists for standard genome sequencing and annotation.</title>
        <authorList>
            <consortium name="The Broad Institute Genomics Platform"/>
            <consortium name="The Broad Institute Genome Sequencing Center for Infectious Disease"/>
            <person name="Wu L."/>
            <person name="Ma J."/>
        </authorList>
    </citation>
    <scope>NUCLEOTIDE SEQUENCE [LARGE SCALE GENOMIC DNA]</scope>
    <source>
        <strain evidence="3">JCM 16904</strain>
    </source>
</reference>
<accession>A0ABP7CIC5</accession>
<keyword evidence="3" id="KW-1185">Reference proteome</keyword>
<gene>
    <name evidence="2" type="ORF">GCM10022224_063630</name>
</gene>